<dbReference type="SMART" id="SM01230">
    <property type="entry name" value="Gln-synt_C"/>
    <property type="match status" value="1"/>
</dbReference>
<organism evidence="6 7">
    <name type="scientific">Rhodococcus koreensis</name>
    <dbReference type="NCBI Taxonomy" id="99653"/>
    <lineage>
        <taxon>Bacteria</taxon>
        <taxon>Bacillati</taxon>
        <taxon>Actinomycetota</taxon>
        <taxon>Actinomycetes</taxon>
        <taxon>Mycobacteriales</taxon>
        <taxon>Nocardiaceae</taxon>
        <taxon>Rhodococcus</taxon>
    </lineage>
</organism>
<name>A0A1H4LBB3_9NOCA</name>
<protein>
    <submittedName>
        <fullName evidence="6">Glutamine synthetase</fullName>
    </submittedName>
</protein>
<dbReference type="Gene3D" id="3.30.590.10">
    <property type="entry name" value="Glutamine synthetase/guanido kinase, catalytic domain"/>
    <property type="match status" value="1"/>
</dbReference>
<dbReference type="InterPro" id="IPR008146">
    <property type="entry name" value="Gln_synth_cat_dom"/>
</dbReference>
<dbReference type="PANTHER" id="PTHR43785">
    <property type="entry name" value="GAMMA-GLUTAMYLPUTRESCINE SYNTHETASE"/>
    <property type="match status" value="1"/>
</dbReference>
<evidence type="ECO:0000259" key="5">
    <source>
        <dbReference type="PROSITE" id="PS51987"/>
    </source>
</evidence>
<sequence length="457" mass="50635">MSELTRSESISSARKAPTKAIRLEATGHDGSFLGKTITPAKFASGKEAGFAFADILFAIDLGDEFVFGDAFPDWRGNLYDISMIPDMDTLVEWKPGLGAVIGDYWLRDGRPVPICPRNMVRRLTERLRTLGYTATVAVEIETTLFEESVQQARARGYRDLTPLGGDTGATYHLARSKDWVDYMEAVTDRLDELGITWEAWTDEAAAGQTELNLAPTDPVALGDCWVRTKQVMREVAFEQDRTVTFMAKPTAGFGQGAHINLSLHRDGENQFFAPDGPSEVMLQAVGGLLATMAGNTLLSLPQITSYRRLVDISGPPTTISWGVNNKTAAVRAIVGHPKYSRLEYRLPGSDVNPYYALAGVLAGVVAGIERRMQAPPQVDDMAWCLPDDTGVERIPDSITKAIAALDGDEVLREYLGDEFVDFWVASRRWEWMEFHTKGGDPYAELSAWESRRYFEFP</sequence>
<proteinExistence type="inferred from homology"/>
<evidence type="ECO:0000256" key="1">
    <source>
        <dbReference type="ARBA" id="ARBA00009897"/>
    </source>
</evidence>
<evidence type="ECO:0000313" key="7">
    <source>
        <dbReference type="Proteomes" id="UP000183561"/>
    </source>
</evidence>
<dbReference type="EMBL" id="FNSV01000005">
    <property type="protein sequence ID" value="SEB68017.1"/>
    <property type="molecule type" value="Genomic_DNA"/>
</dbReference>
<keyword evidence="7" id="KW-1185">Reference proteome</keyword>
<dbReference type="Proteomes" id="UP000183561">
    <property type="component" value="Unassembled WGS sequence"/>
</dbReference>
<accession>A0A1H4LBB3</accession>
<gene>
    <name evidence="6" type="ORF">SAMN04490239_1190</name>
</gene>
<dbReference type="OrthoDB" id="9807095at2"/>
<dbReference type="GO" id="GO:0004356">
    <property type="term" value="F:glutamine synthetase activity"/>
    <property type="evidence" value="ECO:0007669"/>
    <property type="project" value="InterPro"/>
</dbReference>
<evidence type="ECO:0000256" key="2">
    <source>
        <dbReference type="ARBA" id="ARBA00022598"/>
    </source>
</evidence>
<comment type="similarity">
    <text evidence="1 3 4">Belongs to the glutamine synthetase family.</text>
</comment>
<reference evidence="7" key="1">
    <citation type="submission" date="2016-10" db="EMBL/GenBank/DDBJ databases">
        <authorList>
            <person name="Varghese N."/>
            <person name="Submissions S."/>
        </authorList>
    </citation>
    <scope>NUCLEOTIDE SEQUENCE [LARGE SCALE GENOMIC DNA]</scope>
    <source>
        <strain evidence="7">DSM 44498</strain>
    </source>
</reference>
<feature type="domain" description="GS catalytic" evidence="5">
    <location>
        <begin position="116"/>
        <end position="457"/>
    </location>
</feature>
<evidence type="ECO:0000256" key="4">
    <source>
        <dbReference type="RuleBase" id="RU000384"/>
    </source>
</evidence>
<evidence type="ECO:0000256" key="3">
    <source>
        <dbReference type="PROSITE-ProRule" id="PRU01331"/>
    </source>
</evidence>
<evidence type="ECO:0000313" key="6">
    <source>
        <dbReference type="EMBL" id="SEB68017.1"/>
    </source>
</evidence>
<keyword evidence="2" id="KW-0436">Ligase</keyword>
<dbReference type="RefSeq" id="WP_072948607.1">
    <property type="nucleotide sequence ID" value="NZ_FNSV01000005.1"/>
</dbReference>
<dbReference type="SUPFAM" id="SSF55931">
    <property type="entry name" value="Glutamine synthetase/guanido kinase"/>
    <property type="match status" value="1"/>
</dbReference>
<dbReference type="Pfam" id="PF00120">
    <property type="entry name" value="Gln-synt_C"/>
    <property type="match status" value="1"/>
</dbReference>
<dbReference type="AlphaFoldDB" id="A0A1H4LBB3"/>
<dbReference type="PANTHER" id="PTHR43785:SF12">
    <property type="entry name" value="TYPE-1 GLUTAMINE SYNTHETASE 2"/>
    <property type="match status" value="1"/>
</dbReference>
<dbReference type="PROSITE" id="PS51987">
    <property type="entry name" value="GS_CATALYTIC"/>
    <property type="match status" value="1"/>
</dbReference>
<dbReference type="InterPro" id="IPR014746">
    <property type="entry name" value="Gln_synth/guanido_kin_cat_dom"/>
</dbReference>